<evidence type="ECO:0000313" key="2">
    <source>
        <dbReference type="EMBL" id="MDA4846736.1"/>
    </source>
</evidence>
<evidence type="ECO:0000313" key="3">
    <source>
        <dbReference type="Proteomes" id="UP001148313"/>
    </source>
</evidence>
<dbReference type="PANTHER" id="PTHR34322:SF2">
    <property type="entry name" value="TRANSPOSASE IS200-LIKE DOMAIN-CONTAINING PROTEIN"/>
    <property type="match status" value="1"/>
</dbReference>
<protein>
    <submittedName>
        <fullName evidence="2">Transposase</fullName>
    </submittedName>
</protein>
<proteinExistence type="predicted"/>
<feature type="domain" description="Transposase IS200-like" evidence="1">
    <location>
        <begin position="9"/>
        <end position="123"/>
    </location>
</feature>
<dbReference type="InterPro" id="IPR036515">
    <property type="entry name" value="Transposase_17_sf"/>
</dbReference>
<dbReference type="Pfam" id="PF01797">
    <property type="entry name" value="Y1_Tnp"/>
    <property type="match status" value="1"/>
</dbReference>
<name>A0ABT4VPW7_9HYPH</name>
<dbReference type="Proteomes" id="UP001148313">
    <property type="component" value="Unassembled WGS sequence"/>
</dbReference>
<accession>A0ABT4VPW7</accession>
<reference evidence="2" key="1">
    <citation type="submission" date="2022-11" db="EMBL/GenBank/DDBJ databases">
        <title>Hoeflea poritis sp. nov., isolated from scleractinian coral Porites lutea.</title>
        <authorList>
            <person name="Zhang G."/>
            <person name="Wei Q."/>
            <person name="Cai L."/>
        </authorList>
    </citation>
    <scope>NUCLEOTIDE SEQUENCE</scope>
    <source>
        <strain evidence="2">E7-10</strain>
    </source>
</reference>
<organism evidence="2 3">
    <name type="scientific">Hoeflea poritis</name>
    <dbReference type="NCBI Taxonomy" id="2993659"/>
    <lineage>
        <taxon>Bacteria</taxon>
        <taxon>Pseudomonadati</taxon>
        <taxon>Pseudomonadota</taxon>
        <taxon>Alphaproteobacteria</taxon>
        <taxon>Hyphomicrobiales</taxon>
        <taxon>Rhizobiaceae</taxon>
        <taxon>Hoeflea</taxon>
    </lineage>
</organism>
<dbReference type="EMBL" id="JAPJZH010000009">
    <property type="protein sequence ID" value="MDA4846736.1"/>
    <property type="molecule type" value="Genomic_DNA"/>
</dbReference>
<dbReference type="RefSeq" id="WP_271090525.1">
    <property type="nucleotide sequence ID" value="NZ_JAPJZH010000009.1"/>
</dbReference>
<dbReference type="SUPFAM" id="SSF143422">
    <property type="entry name" value="Transposase IS200-like"/>
    <property type="match status" value="1"/>
</dbReference>
<dbReference type="PANTHER" id="PTHR34322">
    <property type="entry name" value="TRANSPOSASE, Y1_TNP DOMAIN-CONTAINING"/>
    <property type="match status" value="1"/>
</dbReference>
<dbReference type="InterPro" id="IPR002686">
    <property type="entry name" value="Transposase_17"/>
</dbReference>
<evidence type="ECO:0000259" key="1">
    <source>
        <dbReference type="SMART" id="SM01321"/>
    </source>
</evidence>
<dbReference type="SMART" id="SM01321">
    <property type="entry name" value="Y1_Tnp"/>
    <property type="match status" value="1"/>
</dbReference>
<dbReference type="Gene3D" id="3.30.70.1290">
    <property type="entry name" value="Transposase IS200-like"/>
    <property type="match status" value="1"/>
</dbReference>
<comment type="caution">
    <text evidence="2">The sequence shown here is derived from an EMBL/GenBank/DDBJ whole genome shotgun (WGS) entry which is preliminary data.</text>
</comment>
<keyword evidence="3" id="KW-1185">Reference proteome</keyword>
<gene>
    <name evidence="2" type="ORF">OOZ53_15350</name>
</gene>
<sequence>MARLARIVVPGLPHHVTQRGNRRERTFFEDGDYALYLDLLADASARAHTEIWAYCLMPNHVHIILVPSDEDGLRRTFADLHRRYTGFINARTRVTGHLWQGRYGSVVMDEGHLLNAVRYVTLNPVRAKLVKRAHDWQWSSAGAHLAGQDDKVVTVAPVLDRTGEFRAFLDEPIDEAEAYGALRRAETVGRPIGDAGWLKKLEQHTGRILMPGKRGRKPAQKGIK</sequence>